<protein>
    <recommendedName>
        <fullName evidence="4">HTH luxR-type domain-containing protein</fullName>
    </recommendedName>
</protein>
<sequence length="210" mass="23284">MYNNNLLIVDFPVHLHGQFQNLANLIEFNLIPTNASCALSELSVASNSENGSAIMVHYLEHPLQEIGYLSAELFKSDLHIAFCPALNVELEVILISSGFHGAISVDDTIAHQIQSIKQVQDGDISFNSKAISKYILQRKRIPSSGNRAKILAVTTKKEQQVLSLILHGLTNEEMAKELNISVNTVKMHVQNIYKKTKIKNRGQLFAYAAG</sequence>
<dbReference type="Proteomes" id="UP000055702">
    <property type="component" value="Unassembled WGS sequence"/>
</dbReference>
<comment type="caution">
    <text evidence="5">The sequence shown here is derived from an EMBL/GenBank/DDBJ whole genome shotgun (WGS) entry which is preliminary data.</text>
</comment>
<dbReference type="Gene3D" id="3.40.50.2300">
    <property type="match status" value="1"/>
</dbReference>
<dbReference type="GO" id="GO:0003677">
    <property type="term" value="F:DNA binding"/>
    <property type="evidence" value="ECO:0007669"/>
    <property type="project" value="UniProtKB-KW"/>
</dbReference>
<evidence type="ECO:0000259" key="4">
    <source>
        <dbReference type="PROSITE" id="PS50043"/>
    </source>
</evidence>
<dbReference type="Pfam" id="PF00196">
    <property type="entry name" value="GerE"/>
    <property type="match status" value="1"/>
</dbReference>
<evidence type="ECO:0000313" key="6">
    <source>
        <dbReference type="Proteomes" id="UP000055702"/>
    </source>
</evidence>
<dbReference type="InterPro" id="IPR036388">
    <property type="entry name" value="WH-like_DNA-bd_sf"/>
</dbReference>
<evidence type="ECO:0000256" key="3">
    <source>
        <dbReference type="ARBA" id="ARBA00023163"/>
    </source>
</evidence>
<reference evidence="5 6" key="1">
    <citation type="submission" date="2016-01" db="EMBL/GenBank/DDBJ databases">
        <title>Draft genome of the antarctic isolate Shewanella frigidimarina Ag06-30.</title>
        <authorList>
            <person name="Parmeciano Di Noto G."/>
            <person name="Vazquez S."/>
            <person name="Mac Cormack W."/>
            <person name="Iriarte A."/>
            <person name="Quiroga C."/>
        </authorList>
    </citation>
    <scope>NUCLEOTIDE SEQUENCE [LARGE SCALE GENOMIC DNA]</scope>
    <source>
        <strain evidence="5 6">Ag06-30</strain>
    </source>
</reference>
<evidence type="ECO:0000313" key="5">
    <source>
        <dbReference type="EMBL" id="KVX01500.1"/>
    </source>
</evidence>
<dbReference type="GO" id="GO:0006355">
    <property type="term" value="P:regulation of DNA-templated transcription"/>
    <property type="evidence" value="ECO:0007669"/>
    <property type="project" value="InterPro"/>
</dbReference>
<dbReference type="EMBL" id="LRDC01000022">
    <property type="protein sequence ID" value="KVX01500.1"/>
    <property type="molecule type" value="Genomic_DNA"/>
</dbReference>
<dbReference type="PRINTS" id="PR00038">
    <property type="entry name" value="HTHLUXR"/>
</dbReference>
<proteinExistence type="predicted"/>
<dbReference type="RefSeq" id="WP_059746159.1">
    <property type="nucleotide sequence ID" value="NZ_LRDC01000022.1"/>
</dbReference>
<dbReference type="CDD" id="cd06170">
    <property type="entry name" value="LuxR_C_like"/>
    <property type="match status" value="1"/>
</dbReference>
<dbReference type="InterPro" id="IPR000792">
    <property type="entry name" value="Tscrpt_reg_LuxR_C"/>
</dbReference>
<evidence type="ECO:0000256" key="2">
    <source>
        <dbReference type="ARBA" id="ARBA00023125"/>
    </source>
</evidence>
<evidence type="ECO:0000256" key="1">
    <source>
        <dbReference type="ARBA" id="ARBA00023015"/>
    </source>
</evidence>
<gene>
    <name evidence="5" type="ORF">AWJ07_17325</name>
</gene>
<dbReference type="PANTHER" id="PTHR44688:SF16">
    <property type="entry name" value="DNA-BINDING TRANSCRIPTIONAL ACTIVATOR DEVR_DOSR"/>
    <property type="match status" value="1"/>
</dbReference>
<keyword evidence="3" id="KW-0804">Transcription</keyword>
<name>A0A106BZK0_SHEFR</name>
<dbReference type="Gene3D" id="1.10.10.10">
    <property type="entry name" value="Winged helix-like DNA-binding domain superfamily/Winged helix DNA-binding domain"/>
    <property type="match status" value="1"/>
</dbReference>
<dbReference type="PANTHER" id="PTHR44688">
    <property type="entry name" value="DNA-BINDING TRANSCRIPTIONAL ACTIVATOR DEVR_DOSR"/>
    <property type="match status" value="1"/>
</dbReference>
<dbReference type="AlphaFoldDB" id="A0A106BZK0"/>
<organism evidence="5">
    <name type="scientific">Shewanella frigidimarina</name>
    <dbReference type="NCBI Taxonomy" id="56812"/>
    <lineage>
        <taxon>Bacteria</taxon>
        <taxon>Pseudomonadati</taxon>
        <taxon>Pseudomonadota</taxon>
        <taxon>Gammaproteobacteria</taxon>
        <taxon>Alteromonadales</taxon>
        <taxon>Shewanellaceae</taxon>
        <taxon>Shewanella</taxon>
    </lineage>
</organism>
<keyword evidence="2" id="KW-0238">DNA-binding</keyword>
<feature type="domain" description="HTH luxR-type" evidence="4">
    <location>
        <begin position="147"/>
        <end position="210"/>
    </location>
</feature>
<dbReference type="SUPFAM" id="SSF46894">
    <property type="entry name" value="C-terminal effector domain of the bipartite response regulators"/>
    <property type="match status" value="1"/>
</dbReference>
<accession>A0A106BZK0</accession>
<dbReference type="InterPro" id="IPR016032">
    <property type="entry name" value="Sig_transdc_resp-reg_C-effctor"/>
</dbReference>
<keyword evidence="1" id="KW-0805">Transcription regulation</keyword>
<dbReference type="PROSITE" id="PS50043">
    <property type="entry name" value="HTH_LUXR_2"/>
    <property type="match status" value="1"/>
</dbReference>
<dbReference type="SMART" id="SM00421">
    <property type="entry name" value="HTH_LUXR"/>
    <property type="match status" value="1"/>
</dbReference>